<dbReference type="GO" id="GO:0003676">
    <property type="term" value="F:nucleic acid binding"/>
    <property type="evidence" value="ECO:0007669"/>
    <property type="project" value="InterPro"/>
</dbReference>
<evidence type="ECO:0000313" key="9">
    <source>
        <dbReference type="EMBL" id="KAI3920747.1"/>
    </source>
</evidence>
<dbReference type="GO" id="GO:0033314">
    <property type="term" value="P:mitotic DNA replication checkpoint signaling"/>
    <property type="evidence" value="ECO:0007669"/>
    <property type="project" value="TreeGrafter"/>
</dbReference>
<dbReference type="EMBL" id="JAJJMB010008785">
    <property type="protein sequence ID" value="KAI3920747.1"/>
    <property type="molecule type" value="Genomic_DNA"/>
</dbReference>
<protein>
    <recommendedName>
        <fullName evidence="8">C2H2-type domain-containing protein</fullName>
    </recommendedName>
</protein>
<organism evidence="9 10">
    <name type="scientific">Papaver atlanticum</name>
    <dbReference type="NCBI Taxonomy" id="357466"/>
    <lineage>
        <taxon>Eukaryota</taxon>
        <taxon>Viridiplantae</taxon>
        <taxon>Streptophyta</taxon>
        <taxon>Embryophyta</taxon>
        <taxon>Tracheophyta</taxon>
        <taxon>Spermatophyta</taxon>
        <taxon>Magnoliopsida</taxon>
        <taxon>Ranunculales</taxon>
        <taxon>Papaveraceae</taxon>
        <taxon>Papaveroideae</taxon>
        <taxon>Papaver</taxon>
    </lineage>
</organism>
<feature type="compositionally biased region" description="Basic and acidic residues" evidence="7">
    <location>
        <begin position="204"/>
        <end position="225"/>
    </location>
</feature>
<dbReference type="AlphaFoldDB" id="A0AAD4XL81"/>
<dbReference type="Pfam" id="PF12874">
    <property type="entry name" value="zf-met"/>
    <property type="match status" value="1"/>
</dbReference>
<comment type="caution">
    <text evidence="9">The sequence shown here is derived from an EMBL/GenBank/DDBJ whole genome shotgun (WGS) entry which is preliminary data.</text>
</comment>
<dbReference type="SUPFAM" id="SSF57667">
    <property type="entry name" value="beta-beta-alpha zinc fingers"/>
    <property type="match status" value="1"/>
</dbReference>
<dbReference type="GO" id="GO:0033260">
    <property type="term" value="P:nuclear DNA replication"/>
    <property type="evidence" value="ECO:0007669"/>
    <property type="project" value="TreeGrafter"/>
</dbReference>
<dbReference type="GO" id="GO:0005681">
    <property type="term" value="C:spliceosomal complex"/>
    <property type="evidence" value="ECO:0007669"/>
    <property type="project" value="InterPro"/>
</dbReference>
<dbReference type="GO" id="GO:0044773">
    <property type="term" value="P:mitotic DNA damage checkpoint signaling"/>
    <property type="evidence" value="ECO:0007669"/>
    <property type="project" value="TreeGrafter"/>
</dbReference>
<keyword evidence="5" id="KW-0175">Coiled coil</keyword>
<name>A0AAD4XL81_9MAGN</name>
<sequence>KRQKQTYACRNFLFSFCPSSLTFFPSYTRRIESNESRNQTMSSKALYRSKLKEAAQKRDKRIDSLLVRYNESDQPVCRVCDVVLKSESQWAAHQASRKHHEAIKNIRATAAAKSMPPPGSTPKTRTPASLPEDFFDKNDPKRQKTGLATESPHFREVDTGGRREIKAAKGTLPKGFFDKKDGETSGHVGSEVKPLKKALPENFFDNKDDADTTKGDPEIVHRGSHTDGFSGKTDNVHAKRKMGDADVKQVKGALPMGFFDDKEADLRAHGIQPVKVDPEDKLKEFEKSIQEDVHEVDERMVEEEIDAAEIREGEESLAQKEYRERVEMLKKRQLELKAARLNAPKASGVDKSSSDEDIDESSSDSDDDDVLDWRKQGF</sequence>
<dbReference type="InterPro" id="IPR013087">
    <property type="entry name" value="Znf_C2H2_type"/>
</dbReference>
<feature type="region of interest" description="Disordered" evidence="7">
    <location>
        <begin position="109"/>
        <end position="146"/>
    </location>
</feature>
<reference evidence="9" key="1">
    <citation type="submission" date="2022-04" db="EMBL/GenBank/DDBJ databases">
        <title>A functionally conserved STORR gene fusion in Papaver species that diverged 16.8 million years ago.</title>
        <authorList>
            <person name="Catania T."/>
        </authorList>
    </citation>
    <scope>NUCLEOTIDE SEQUENCE</scope>
    <source>
        <strain evidence="9">S-188037</strain>
    </source>
</reference>
<evidence type="ECO:0000256" key="1">
    <source>
        <dbReference type="ARBA" id="ARBA00004123"/>
    </source>
</evidence>
<keyword evidence="4" id="KW-0862">Zinc</keyword>
<dbReference type="Gene3D" id="3.30.160.60">
    <property type="entry name" value="Classic Zinc Finger"/>
    <property type="match status" value="1"/>
</dbReference>
<dbReference type="InterPro" id="IPR040050">
    <property type="entry name" value="ZNF830-like"/>
</dbReference>
<proteinExistence type="predicted"/>
<evidence type="ECO:0000256" key="2">
    <source>
        <dbReference type="ARBA" id="ARBA00022723"/>
    </source>
</evidence>
<keyword evidence="3" id="KW-0863">Zinc-finger</keyword>
<feature type="compositionally biased region" description="Acidic residues" evidence="7">
    <location>
        <begin position="355"/>
        <end position="370"/>
    </location>
</feature>
<keyword evidence="10" id="KW-1185">Reference proteome</keyword>
<evidence type="ECO:0000313" key="10">
    <source>
        <dbReference type="Proteomes" id="UP001202328"/>
    </source>
</evidence>
<comment type="subcellular location">
    <subcellularLocation>
        <location evidence="1">Nucleus</location>
    </subcellularLocation>
</comment>
<dbReference type="GO" id="GO:0008270">
    <property type="term" value="F:zinc ion binding"/>
    <property type="evidence" value="ECO:0007669"/>
    <property type="project" value="UniProtKB-KW"/>
</dbReference>
<feature type="non-terminal residue" evidence="9">
    <location>
        <position position="1"/>
    </location>
</feature>
<gene>
    <name evidence="9" type="ORF">MKW98_005573</name>
</gene>
<accession>A0AAD4XL81</accession>
<evidence type="ECO:0000259" key="8">
    <source>
        <dbReference type="Pfam" id="PF12874"/>
    </source>
</evidence>
<dbReference type="Proteomes" id="UP001202328">
    <property type="component" value="Unassembled WGS sequence"/>
</dbReference>
<feature type="domain" description="C2H2-type" evidence="8">
    <location>
        <begin position="76"/>
        <end position="99"/>
    </location>
</feature>
<keyword evidence="2" id="KW-0479">Metal-binding</keyword>
<dbReference type="PANTHER" id="PTHR13278:SF0">
    <property type="entry name" value="ZINC FINGER PROTEIN 830"/>
    <property type="match status" value="1"/>
</dbReference>
<keyword evidence="6" id="KW-0539">Nucleus</keyword>
<feature type="region of interest" description="Disordered" evidence="7">
    <location>
        <begin position="203"/>
        <end position="235"/>
    </location>
</feature>
<evidence type="ECO:0000256" key="4">
    <source>
        <dbReference type="ARBA" id="ARBA00022833"/>
    </source>
</evidence>
<evidence type="ECO:0000256" key="6">
    <source>
        <dbReference type="ARBA" id="ARBA00023242"/>
    </source>
</evidence>
<dbReference type="PANTHER" id="PTHR13278">
    <property type="entry name" value="ZINC FINGER PROTEIN 830"/>
    <property type="match status" value="1"/>
</dbReference>
<evidence type="ECO:0000256" key="3">
    <source>
        <dbReference type="ARBA" id="ARBA00022771"/>
    </source>
</evidence>
<dbReference type="InterPro" id="IPR036236">
    <property type="entry name" value="Znf_C2H2_sf"/>
</dbReference>
<evidence type="ECO:0000256" key="5">
    <source>
        <dbReference type="ARBA" id="ARBA00023054"/>
    </source>
</evidence>
<feature type="region of interest" description="Disordered" evidence="7">
    <location>
        <begin position="340"/>
        <end position="378"/>
    </location>
</feature>
<evidence type="ECO:0000256" key="7">
    <source>
        <dbReference type="SAM" id="MobiDB-lite"/>
    </source>
</evidence>